<dbReference type="EMBL" id="CP009621">
    <property type="protein sequence ID" value="AKD02696.1"/>
    <property type="molecule type" value="Genomic_DNA"/>
</dbReference>
<dbReference type="CDD" id="cd04181">
    <property type="entry name" value="NTP_transferase"/>
    <property type="match status" value="1"/>
</dbReference>
<dbReference type="Pfam" id="PF00483">
    <property type="entry name" value="NTP_transferase"/>
    <property type="match status" value="1"/>
</dbReference>
<dbReference type="Proteomes" id="UP000033109">
    <property type="component" value="Chromosome"/>
</dbReference>
<accession>A0A0E3UWH8</accession>
<evidence type="ECO:0000259" key="1">
    <source>
        <dbReference type="Pfam" id="PF00483"/>
    </source>
</evidence>
<proteinExistence type="predicted"/>
<protein>
    <submittedName>
        <fullName evidence="2">Glucose-1-phosphate thymidylyltransferase</fullName>
    </submittedName>
</protein>
<reference evidence="2 3" key="1">
    <citation type="journal article" date="2015" name="Sci. Rep.">
        <title>Unraveling adaptation of Pontibacter korlensis to radiation and infertility in desert through complete genome and comparative transcriptomic analysis.</title>
        <authorList>
            <person name="Dai J."/>
            <person name="Dai W."/>
            <person name="Qiu C."/>
            <person name="Yang Z."/>
            <person name="Zhang Y."/>
            <person name="Zhou M."/>
            <person name="Zhang L."/>
            <person name="Fang C."/>
            <person name="Gao Q."/>
            <person name="Yang Q."/>
            <person name="Li X."/>
            <person name="Wang Z."/>
            <person name="Wang Z."/>
            <person name="Jia Z."/>
            <person name="Chen X."/>
        </authorList>
    </citation>
    <scope>NUCLEOTIDE SEQUENCE [LARGE SCALE GENOMIC DNA]</scope>
    <source>
        <strain evidence="2 3">X14-1T</strain>
    </source>
</reference>
<dbReference type="SUPFAM" id="SSF53448">
    <property type="entry name" value="Nucleotide-diphospho-sugar transferases"/>
    <property type="match status" value="1"/>
</dbReference>
<dbReference type="InterPro" id="IPR029044">
    <property type="entry name" value="Nucleotide-diphossugar_trans"/>
</dbReference>
<dbReference type="Gene3D" id="3.90.550.10">
    <property type="entry name" value="Spore Coat Polysaccharide Biosynthesis Protein SpsA, Chain A"/>
    <property type="match status" value="1"/>
</dbReference>
<sequence>MKAVIPVAGVGSKLRPHTHTQPKSLVPVADNTILGHIIDKLLEAGITDFVFIIGYLGEKVERYVRQKYPQVQAEFVVQEPREGLGHALWVARHTFEQEESVLIMLGDAIVDVDLNDIIEAPYSVLGVKKVAKPSLFGVTEMGSDDFVVKVVEKPKIPKSNFALVGLYKIMQPQKLITSLEHIISEDLRTQGEYHLTDALMHMIKSGEKMVPWSVDHWFDCGRKETLLQANATLLSRPSFRSRDYSQMCPGCIIIPPVSIGEGCTITNSIIGPNVAIGDNTTITNSILSNSIIGSFSELRFAVMQDSIIGSDASFKGFSHSLNIGDSTEINFGQ</sequence>
<name>A0A0E3UWH8_9BACT</name>
<dbReference type="InterPro" id="IPR005835">
    <property type="entry name" value="NTP_transferase_dom"/>
</dbReference>
<dbReference type="AlphaFoldDB" id="A0A0E3UWH8"/>
<feature type="domain" description="Nucleotidyl transferase" evidence="1">
    <location>
        <begin position="2"/>
        <end position="234"/>
    </location>
</feature>
<keyword evidence="2" id="KW-0808">Transferase</keyword>
<dbReference type="OrthoDB" id="9803871at2"/>
<dbReference type="PANTHER" id="PTHR42883">
    <property type="entry name" value="GLUCOSE-1-PHOSPHATE THYMIDYLTRANSFERASE"/>
    <property type="match status" value="1"/>
</dbReference>
<dbReference type="GO" id="GO:0016740">
    <property type="term" value="F:transferase activity"/>
    <property type="evidence" value="ECO:0007669"/>
    <property type="project" value="UniProtKB-KW"/>
</dbReference>
<gene>
    <name evidence="2" type="ORF">PKOR_05605</name>
</gene>
<dbReference type="STRING" id="400092.PKOR_05605"/>
<dbReference type="RefSeq" id="WP_046309618.1">
    <property type="nucleotide sequence ID" value="NZ_CBCSCY010000001.1"/>
</dbReference>
<dbReference type="PATRIC" id="fig|400092.3.peg.1243"/>
<evidence type="ECO:0000313" key="2">
    <source>
        <dbReference type="EMBL" id="AKD02696.1"/>
    </source>
</evidence>
<organism evidence="2 3">
    <name type="scientific">Pontibacter korlensis</name>
    <dbReference type="NCBI Taxonomy" id="400092"/>
    <lineage>
        <taxon>Bacteria</taxon>
        <taxon>Pseudomonadati</taxon>
        <taxon>Bacteroidota</taxon>
        <taxon>Cytophagia</taxon>
        <taxon>Cytophagales</taxon>
        <taxon>Hymenobacteraceae</taxon>
        <taxon>Pontibacter</taxon>
    </lineage>
</organism>
<evidence type="ECO:0000313" key="3">
    <source>
        <dbReference type="Proteomes" id="UP000033109"/>
    </source>
</evidence>
<dbReference type="Gene3D" id="2.160.10.10">
    <property type="entry name" value="Hexapeptide repeat proteins"/>
    <property type="match status" value="1"/>
</dbReference>
<dbReference type="KEGG" id="pko:PKOR_05605"/>
<dbReference type="PANTHER" id="PTHR42883:SF2">
    <property type="entry name" value="THYMIDYLYLTRANSFERASE"/>
    <property type="match status" value="1"/>
</dbReference>
<dbReference type="HOGENOM" id="CLU_029499_0_1_10"/>
<keyword evidence="3" id="KW-1185">Reference proteome</keyword>